<dbReference type="Proteomes" id="UP000774000">
    <property type="component" value="Unassembled WGS sequence"/>
</dbReference>
<reference evidence="2" key="1">
    <citation type="submission" date="2021-01" db="EMBL/GenBank/DDBJ databases">
        <title>Genomic Encyclopedia of Type Strains, Phase IV (KMG-IV): sequencing the most valuable type-strain genomes for metagenomic binning, comparative biology and taxonomic classification.</title>
        <authorList>
            <person name="Goeker M."/>
        </authorList>
    </citation>
    <scope>NUCLEOTIDE SEQUENCE</scope>
    <source>
        <strain evidence="2">DSM 23230</strain>
    </source>
</reference>
<dbReference type="PANTHER" id="PTHR33734:SF22">
    <property type="entry name" value="MEMBRANE-BOUND LYTIC MUREIN TRANSGLYCOSYLASE D"/>
    <property type="match status" value="1"/>
</dbReference>
<feature type="domain" description="LysM" evidence="1">
    <location>
        <begin position="12"/>
        <end position="56"/>
    </location>
</feature>
<accession>A0A938XQH4</accession>
<evidence type="ECO:0000259" key="1">
    <source>
        <dbReference type="PROSITE" id="PS51782"/>
    </source>
</evidence>
<dbReference type="CDD" id="cd00118">
    <property type="entry name" value="LysM"/>
    <property type="match status" value="3"/>
</dbReference>
<name>A0A938XQH4_9FIRM</name>
<proteinExistence type="predicted"/>
<dbReference type="EMBL" id="JAFBDQ010000002">
    <property type="protein sequence ID" value="MBM7555631.1"/>
    <property type="molecule type" value="Genomic_DNA"/>
</dbReference>
<dbReference type="InterPro" id="IPR036779">
    <property type="entry name" value="LysM_dom_sf"/>
</dbReference>
<organism evidence="2 3">
    <name type="scientific">Halanaerobacter jeridensis</name>
    <dbReference type="NCBI Taxonomy" id="706427"/>
    <lineage>
        <taxon>Bacteria</taxon>
        <taxon>Bacillati</taxon>
        <taxon>Bacillota</taxon>
        <taxon>Clostridia</taxon>
        <taxon>Halanaerobiales</taxon>
        <taxon>Halobacteroidaceae</taxon>
        <taxon>Halanaerobacter</taxon>
    </lineage>
</organism>
<dbReference type="AlphaFoldDB" id="A0A938XQH4"/>
<sequence>MPNGRDCPPDTEEYIIKEGDTLYKIAQNFDTTISALIGANPGINPNNLKVGDALCVPLQKRFPSCPEENYYRIQAGDSLYKIAQRFNISADDLQEANPRLDPDNLQIGEVICIPVATPPVECPEGSTAYLVQEGDTFYSIARKFRVSVEDLQAANPGVDSSGLLIGQKICIPTEILP</sequence>
<dbReference type="PANTHER" id="PTHR33734">
    <property type="entry name" value="LYSM DOMAIN-CONTAINING GPI-ANCHORED PROTEIN 2"/>
    <property type="match status" value="1"/>
</dbReference>
<evidence type="ECO:0000313" key="2">
    <source>
        <dbReference type="EMBL" id="MBM7555631.1"/>
    </source>
</evidence>
<keyword evidence="3" id="KW-1185">Reference proteome</keyword>
<gene>
    <name evidence="2" type="ORF">JOC47_000456</name>
</gene>
<dbReference type="InterPro" id="IPR018392">
    <property type="entry name" value="LysM"/>
</dbReference>
<comment type="caution">
    <text evidence="2">The sequence shown here is derived from an EMBL/GenBank/DDBJ whole genome shotgun (WGS) entry which is preliminary data.</text>
</comment>
<dbReference type="Pfam" id="PF01476">
    <property type="entry name" value="LysM"/>
    <property type="match status" value="3"/>
</dbReference>
<dbReference type="SMART" id="SM00257">
    <property type="entry name" value="LysM"/>
    <property type="match status" value="3"/>
</dbReference>
<protein>
    <submittedName>
        <fullName evidence="2">LysM repeat protein</fullName>
    </submittedName>
</protein>
<feature type="domain" description="LysM" evidence="1">
    <location>
        <begin position="127"/>
        <end position="171"/>
    </location>
</feature>
<feature type="domain" description="LysM" evidence="1">
    <location>
        <begin position="69"/>
        <end position="113"/>
    </location>
</feature>
<dbReference type="PROSITE" id="PS51782">
    <property type="entry name" value="LYSM"/>
    <property type="match status" value="3"/>
</dbReference>
<dbReference type="RefSeq" id="WP_204700357.1">
    <property type="nucleotide sequence ID" value="NZ_JAFBDQ010000002.1"/>
</dbReference>
<dbReference type="SUPFAM" id="SSF54106">
    <property type="entry name" value="LysM domain"/>
    <property type="match status" value="3"/>
</dbReference>
<dbReference type="Gene3D" id="3.10.350.10">
    <property type="entry name" value="LysM domain"/>
    <property type="match status" value="3"/>
</dbReference>
<evidence type="ECO:0000313" key="3">
    <source>
        <dbReference type="Proteomes" id="UP000774000"/>
    </source>
</evidence>